<dbReference type="SUPFAM" id="SSF53850">
    <property type="entry name" value="Periplasmic binding protein-like II"/>
    <property type="match status" value="1"/>
</dbReference>
<evidence type="ECO:0000256" key="1">
    <source>
        <dbReference type="ARBA" id="ARBA00003502"/>
    </source>
</evidence>
<evidence type="ECO:0000256" key="5">
    <source>
        <dbReference type="ARBA" id="ARBA00023163"/>
    </source>
</evidence>
<dbReference type="PANTHER" id="PTHR30126:SF77">
    <property type="entry name" value="TRANSCRIPTIONAL REGULATORY PROTEIN"/>
    <property type="match status" value="1"/>
</dbReference>
<proteinExistence type="inferred from homology"/>
<dbReference type="CDD" id="cd05466">
    <property type="entry name" value="PBP2_LTTR_substrate"/>
    <property type="match status" value="1"/>
</dbReference>
<keyword evidence="8" id="KW-1185">Reference proteome</keyword>
<dbReference type="Gene3D" id="3.40.190.10">
    <property type="entry name" value="Periplasmic binding protein-like II"/>
    <property type="match status" value="2"/>
</dbReference>
<dbReference type="Proteomes" id="UP001315278">
    <property type="component" value="Unassembled WGS sequence"/>
</dbReference>
<dbReference type="PROSITE" id="PS50931">
    <property type="entry name" value="HTH_LYSR"/>
    <property type="match status" value="1"/>
</dbReference>
<evidence type="ECO:0000256" key="3">
    <source>
        <dbReference type="ARBA" id="ARBA00023015"/>
    </source>
</evidence>
<keyword evidence="3" id="KW-0805">Transcription regulation</keyword>
<protein>
    <submittedName>
        <fullName evidence="7">LysR family transcriptional regulator</fullName>
    </submittedName>
</protein>
<dbReference type="Gene3D" id="1.10.10.10">
    <property type="entry name" value="Winged helix-like DNA-binding domain superfamily/Winged helix DNA-binding domain"/>
    <property type="match status" value="1"/>
</dbReference>
<keyword evidence="4" id="KW-0238">DNA-binding</keyword>
<comment type="similarity">
    <text evidence="2">Belongs to the LysR transcriptional regulatory family.</text>
</comment>
<dbReference type="InterPro" id="IPR005119">
    <property type="entry name" value="LysR_subst-bd"/>
</dbReference>
<evidence type="ECO:0000256" key="2">
    <source>
        <dbReference type="ARBA" id="ARBA00009437"/>
    </source>
</evidence>
<gene>
    <name evidence="7" type="ORF">JQ615_15755</name>
</gene>
<dbReference type="RefSeq" id="WP_212395961.1">
    <property type="nucleotide sequence ID" value="NZ_JAFCJH010000014.1"/>
</dbReference>
<evidence type="ECO:0000259" key="6">
    <source>
        <dbReference type="PROSITE" id="PS50931"/>
    </source>
</evidence>
<feature type="domain" description="HTH lysR-type" evidence="6">
    <location>
        <begin position="1"/>
        <end position="59"/>
    </location>
</feature>
<evidence type="ECO:0000256" key="4">
    <source>
        <dbReference type="ARBA" id="ARBA00023125"/>
    </source>
</evidence>
<accession>A0ABS5FJ95</accession>
<dbReference type="Pfam" id="PF03466">
    <property type="entry name" value="LysR_substrate"/>
    <property type="match status" value="1"/>
</dbReference>
<reference evidence="8" key="1">
    <citation type="journal article" date="2021" name="ISME J.">
        <title>Evolutionary origin and ecological implication of a unique nif island in free-living Bradyrhizobium lineages.</title>
        <authorList>
            <person name="Tao J."/>
        </authorList>
    </citation>
    <scope>NUCLEOTIDE SEQUENCE [LARGE SCALE GENOMIC DNA]</scope>
    <source>
        <strain evidence="8">SZCCT0434</strain>
    </source>
</reference>
<evidence type="ECO:0000313" key="7">
    <source>
        <dbReference type="EMBL" id="MBR0796851.1"/>
    </source>
</evidence>
<comment type="caution">
    <text evidence="7">The sequence shown here is derived from an EMBL/GenBank/DDBJ whole genome shotgun (WGS) entry which is preliminary data.</text>
</comment>
<dbReference type="InterPro" id="IPR036390">
    <property type="entry name" value="WH_DNA-bd_sf"/>
</dbReference>
<dbReference type="EMBL" id="JAFCJH010000014">
    <property type="protein sequence ID" value="MBR0796851.1"/>
    <property type="molecule type" value="Genomic_DNA"/>
</dbReference>
<dbReference type="InterPro" id="IPR000847">
    <property type="entry name" value="LysR_HTH_N"/>
</dbReference>
<sequence length="291" mass="30965">MDIRSLEVFYWVVRLGGFGRAAAKLNTTQPAVSARIAALEQKFGGTLLQRDRGSRPVPTALGLTLSTRAERLLNAYSEVETLANETRGMRGVIRIGVSDTFATVAPLSKFLHRLHLIYPELVPEIMTGISPQLRACLTAGEIDLALMLAPGGIIDAEEAWLCSYPMMFAASPAIALVPDDPNTLLNAPLLTYARGTQPHHDLVTALAAAGVEGALVFPNGSLATVIKLAVDGIGIAAIPRAAITRELAAGSLRELRLPITLPALDYIACWLSVGDSIAANLARFAREFTAS</sequence>
<dbReference type="PANTHER" id="PTHR30126">
    <property type="entry name" value="HTH-TYPE TRANSCRIPTIONAL REGULATOR"/>
    <property type="match status" value="1"/>
</dbReference>
<organism evidence="7 8">
    <name type="scientific">Bradyrhizobium jicamae</name>
    <dbReference type="NCBI Taxonomy" id="280332"/>
    <lineage>
        <taxon>Bacteria</taxon>
        <taxon>Pseudomonadati</taxon>
        <taxon>Pseudomonadota</taxon>
        <taxon>Alphaproteobacteria</taxon>
        <taxon>Hyphomicrobiales</taxon>
        <taxon>Nitrobacteraceae</taxon>
        <taxon>Bradyrhizobium</taxon>
    </lineage>
</organism>
<keyword evidence="5" id="KW-0804">Transcription</keyword>
<dbReference type="InterPro" id="IPR036388">
    <property type="entry name" value="WH-like_DNA-bd_sf"/>
</dbReference>
<dbReference type="SUPFAM" id="SSF46785">
    <property type="entry name" value="Winged helix' DNA-binding domain"/>
    <property type="match status" value="1"/>
</dbReference>
<comment type="function">
    <text evidence="1">NodD regulates the expression of the nodABCFE genes which encode other nodulation proteins. NodD is also a negative regulator of its own expression. Binds flavonoids as inducers.</text>
</comment>
<evidence type="ECO:0000313" key="8">
    <source>
        <dbReference type="Proteomes" id="UP001315278"/>
    </source>
</evidence>
<dbReference type="Pfam" id="PF00126">
    <property type="entry name" value="HTH_1"/>
    <property type="match status" value="1"/>
</dbReference>
<name>A0ABS5FJ95_9BRAD</name>
<dbReference type="PRINTS" id="PR00039">
    <property type="entry name" value="HTHLYSR"/>
</dbReference>